<dbReference type="Proteomes" id="UP000199125">
    <property type="component" value="Unassembled WGS sequence"/>
</dbReference>
<sequence>MKWTHVQANWSAFYEAIQEKWEDVDEAMLDEIDGDQREFVRYIAEVTEQDISEARDEIKEWLAGEIPADVVMDPSHDNHSIALSGKYVSEGEDEYADDARFGDDDEYPDDGDNLGRV</sequence>
<reference evidence="3" key="1">
    <citation type="submission" date="2016-10" db="EMBL/GenBank/DDBJ databases">
        <authorList>
            <person name="Varghese N."/>
            <person name="Submissions S."/>
        </authorList>
    </citation>
    <scope>NUCLEOTIDE SEQUENCE [LARGE SCALE GENOMIC DNA]</scope>
    <source>
        <strain evidence="3">DSM 11593</strain>
    </source>
</reference>
<dbReference type="RefSeq" id="WP_090847676.1">
    <property type="nucleotide sequence ID" value="NZ_FNXG01000003.1"/>
</dbReference>
<feature type="region of interest" description="Disordered" evidence="1">
    <location>
        <begin position="84"/>
        <end position="117"/>
    </location>
</feature>
<evidence type="ECO:0000313" key="2">
    <source>
        <dbReference type="EMBL" id="SEH95327.1"/>
    </source>
</evidence>
<dbReference type="InterPro" id="IPR036629">
    <property type="entry name" value="YjbJ_sf"/>
</dbReference>
<accession>A0A1H6M2F4</accession>
<name>A0A1H6M2F4_9RHOB</name>
<dbReference type="OrthoDB" id="7651547at2"/>
<protein>
    <submittedName>
        <fullName evidence="2">Uncharacterized protein</fullName>
    </submittedName>
</protein>
<feature type="compositionally biased region" description="Acidic residues" evidence="1">
    <location>
        <begin position="103"/>
        <end position="117"/>
    </location>
</feature>
<evidence type="ECO:0000256" key="1">
    <source>
        <dbReference type="SAM" id="MobiDB-lite"/>
    </source>
</evidence>
<evidence type="ECO:0000313" key="3">
    <source>
        <dbReference type="Proteomes" id="UP000199125"/>
    </source>
</evidence>
<dbReference type="STRING" id="65735.SAMN04488075_1848"/>
<dbReference type="EMBL" id="FNXG01000003">
    <property type="protein sequence ID" value="SEH95327.1"/>
    <property type="molecule type" value="Genomic_DNA"/>
</dbReference>
<keyword evidence="3" id="KW-1185">Reference proteome</keyword>
<dbReference type="Gene3D" id="1.10.1470.10">
    <property type="entry name" value="YjbJ"/>
    <property type="match status" value="1"/>
</dbReference>
<proteinExistence type="predicted"/>
<gene>
    <name evidence="2" type="ORF">SAMN04488075_1848</name>
</gene>
<dbReference type="AlphaFoldDB" id="A0A1H6M2F4"/>
<organism evidence="2 3">
    <name type="scientific">Paracoccus alkenifer</name>
    <dbReference type="NCBI Taxonomy" id="65735"/>
    <lineage>
        <taxon>Bacteria</taxon>
        <taxon>Pseudomonadati</taxon>
        <taxon>Pseudomonadota</taxon>
        <taxon>Alphaproteobacteria</taxon>
        <taxon>Rhodobacterales</taxon>
        <taxon>Paracoccaceae</taxon>
        <taxon>Paracoccus</taxon>
    </lineage>
</organism>